<accession>A0ABM2A7C4</accession>
<sequence length="135" mass="15393">MWLNPIAIVCIVPVIAEFVGVIAADEVKTGEEVSIEKFVNRHNGDHYLFSYSLSDGQFRYERGRFKTFLDESKVPVWFVTGKFGYKLRDGKLISFKYIADENGYRQHKLNEDEDIEDVGTLGNRIDPKTLASLVG</sequence>
<reference evidence="3" key="2">
    <citation type="submission" date="2025-05" db="UniProtKB">
        <authorList>
            <consortium name="EnsemblMetazoa"/>
        </authorList>
    </citation>
    <scope>IDENTIFICATION</scope>
    <source>
        <strain evidence="3">Foshan</strain>
    </source>
</reference>
<feature type="chain" id="PRO_5047002195" evidence="2">
    <location>
        <begin position="25"/>
        <end position="135"/>
    </location>
</feature>
<keyword evidence="1" id="KW-0193">Cuticle</keyword>
<dbReference type="RefSeq" id="XP_029714717.1">
    <property type="nucleotide sequence ID" value="XM_029858857.2"/>
</dbReference>
<organism evidence="3 4">
    <name type="scientific">Aedes albopictus</name>
    <name type="common">Asian tiger mosquito</name>
    <name type="synonym">Stegomyia albopicta</name>
    <dbReference type="NCBI Taxonomy" id="7160"/>
    <lineage>
        <taxon>Eukaryota</taxon>
        <taxon>Metazoa</taxon>
        <taxon>Ecdysozoa</taxon>
        <taxon>Arthropoda</taxon>
        <taxon>Hexapoda</taxon>
        <taxon>Insecta</taxon>
        <taxon>Pterygota</taxon>
        <taxon>Neoptera</taxon>
        <taxon>Endopterygota</taxon>
        <taxon>Diptera</taxon>
        <taxon>Nematocera</taxon>
        <taxon>Culicoidea</taxon>
        <taxon>Culicidae</taxon>
        <taxon>Culicinae</taxon>
        <taxon>Aedini</taxon>
        <taxon>Aedes</taxon>
        <taxon>Stegomyia</taxon>
    </lineage>
</organism>
<dbReference type="InterPro" id="IPR000618">
    <property type="entry name" value="Insect_cuticle"/>
</dbReference>
<keyword evidence="4" id="KW-1185">Reference proteome</keyword>
<evidence type="ECO:0000313" key="4">
    <source>
        <dbReference type="Proteomes" id="UP000069940"/>
    </source>
</evidence>
<dbReference type="EnsemblMetazoa" id="AALFPA23_025171.R37516">
    <property type="protein sequence ID" value="AALFPA23_025171.P37516"/>
    <property type="gene ID" value="AALFPA23_025171"/>
</dbReference>
<proteinExistence type="predicted"/>
<protein>
    <submittedName>
        <fullName evidence="3">Uncharacterized protein</fullName>
    </submittedName>
</protein>
<keyword evidence="2" id="KW-0732">Signal</keyword>
<dbReference type="Pfam" id="PF00379">
    <property type="entry name" value="Chitin_bind_4"/>
    <property type="match status" value="1"/>
</dbReference>
<dbReference type="Proteomes" id="UP000069940">
    <property type="component" value="Unassembled WGS sequence"/>
</dbReference>
<feature type="signal peptide" evidence="2">
    <location>
        <begin position="1"/>
        <end position="24"/>
    </location>
</feature>
<dbReference type="PROSITE" id="PS51155">
    <property type="entry name" value="CHIT_BIND_RR_2"/>
    <property type="match status" value="1"/>
</dbReference>
<name>A0ABM2A7C4_AEDAL</name>
<evidence type="ECO:0000256" key="1">
    <source>
        <dbReference type="PROSITE-ProRule" id="PRU00497"/>
    </source>
</evidence>
<dbReference type="GeneID" id="109622389"/>
<evidence type="ECO:0000313" key="3">
    <source>
        <dbReference type="EnsemblMetazoa" id="AALFPA23_025171.P37516"/>
    </source>
</evidence>
<evidence type="ECO:0000256" key="2">
    <source>
        <dbReference type="SAM" id="SignalP"/>
    </source>
</evidence>
<reference evidence="4" key="1">
    <citation type="journal article" date="2015" name="Proc. Natl. Acad. Sci. U.S.A.">
        <title>Genome sequence of the Asian Tiger mosquito, Aedes albopictus, reveals insights into its biology, genetics, and evolution.</title>
        <authorList>
            <person name="Chen X.G."/>
            <person name="Jiang X."/>
            <person name="Gu J."/>
            <person name="Xu M."/>
            <person name="Wu Y."/>
            <person name="Deng Y."/>
            <person name="Zhang C."/>
            <person name="Bonizzoni M."/>
            <person name="Dermauw W."/>
            <person name="Vontas J."/>
            <person name="Armbruster P."/>
            <person name="Huang X."/>
            <person name="Yang Y."/>
            <person name="Zhang H."/>
            <person name="He W."/>
            <person name="Peng H."/>
            <person name="Liu Y."/>
            <person name="Wu K."/>
            <person name="Chen J."/>
            <person name="Lirakis M."/>
            <person name="Topalis P."/>
            <person name="Van Leeuwen T."/>
            <person name="Hall A.B."/>
            <person name="Jiang X."/>
            <person name="Thorpe C."/>
            <person name="Mueller R.L."/>
            <person name="Sun C."/>
            <person name="Waterhouse R.M."/>
            <person name="Yan G."/>
            <person name="Tu Z.J."/>
            <person name="Fang X."/>
            <person name="James A.A."/>
        </authorList>
    </citation>
    <scope>NUCLEOTIDE SEQUENCE [LARGE SCALE GENOMIC DNA]</scope>
    <source>
        <strain evidence="4">Foshan</strain>
    </source>
</reference>